<evidence type="ECO:0000313" key="2">
    <source>
        <dbReference type="Proteomes" id="UP001445335"/>
    </source>
</evidence>
<organism evidence="1 2">
    <name type="scientific">Elliptochloris bilobata</name>
    <dbReference type="NCBI Taxonomy" id="381761"/>
    <lineage>
        <taxon>Eukaryota</taxon>
        <taxon>Viridiplantae</taxon>
        <taxon>Chlorophyta</taxon>
        <taxon>core chlorophytes</taxon>
        <taxon>Trebouxiophyceae</taxon>
        <taxon>Trebouxiophyceae incertae sedis</taxon>
        <taxon>Elliptochloris clade</taxon>
        <taxon>Elliptochloris</taxon>
    </lineage>
</organism>
<protein>
    <submittedName>
        <fullName evidence="1">Uncharacterized protein</fullName>
    </submittedName>
</protein>
<accession>A0AAW1RIJ9</accession>
<name>A0AAW1RIJ9_9CHLO</name>
<comment type="caution">
    <text evidence="1">The sequence shown here is derived from an EMBL/GenBank/DDBJ whole genome shotgun (WGS) entry which is preliminary data.</text>
</comment>
<gene>
    <name evidence="1" type="ORF">WJX81_005687</name>
</gene>
<dbReference type="Proteomes" id="UP001445335">
    <property type="component" value="Unassembled WGS sequence"/>
</dbReference>
<evidence type="ECO:0000313" key="1">
    <source>
        <dbReference type="EMBL" id="KAK9833315.1"/>
    </source>
</evidence>
<keyword evidence="2" id="KW-1185">Reference proteome</keyword>
<dbReference type="AlphaFoldDB" id="A0AAW1RIJ9"/>
<sequence>MLIVCLRTDDIGFLWATDKTQTTSFSQVFKSRRNLGQLLAMEALWSANVKVEFDTWGSGGGYDLVKISFGPDWTPMNELKGFMYCVLTF</sequence>
<reference evidence="1 2" key="1">
    <citation type="journal article" date="2024" name="Nat. Commun.">
        <title>Phylogenomics reveals the evolutionary origins of lichenization in chlorophyte algae.</title>
        <authorList>
            <person name="Puginier C."/>
            <person name="Libourel C."/>
            <person name="Otte J."/>
            <person name="Skaloud P."/>
            <person name="Haon M."/>
            <person name="Grisel S."/>
            <person name="Petersen M."/>
            <person name="Berrin J.G."/>
            <person name="Delaux P.M."/>
            <person name="Dal Grande F."/>
            <person name="Keller J."/>
        </authorList>
    </citation>
    <scope>NUCLEOTIDE SEQUENCE [LARGE SCALE GENOMIC DNA]</scope>
    <source>
        <strain evidence="1 2">SAG 245.80</strain>
    </source>
</reference>
<dbReference type="EMBL" id="JALJOU010000037">
    <property type="protein sequence ID" value="KAK9833315.1"/>
    <property type="molecule type" value="Genomic_DNA"/>
</dbReference>
<proteinExistence type="predicted"/>